<keyword evidence="4 12" id="KW-0732">Signal</keyword>
<sequence length="387" mass="41156">MLRHAVPALAALALVLLTACDGGSPEPAPSGVPTGAASSAPSGPRPEPPSDSLRALAPDGVAVGTAVAAPAGAGGTSGDPLHDDARYREVAGQQFSSVTPENQGKWAVIHPEPDRYDFAAMDAVVEQAEANGQRVRGHTLLWHRSNPPWLTDALTSGQVPDAELQQILHDHVTTVVGRYAGRVQEWDVVNEVLADDGSWRGDNPWIQALGPGVVRDALRWAHEADPAARLYLNDYGVERAGRKSDAYLELVRDLQAEGVPVHGFGVQGHLSVESGFPDGLADNLRRFTDLGLDVAITELDVRLPVGDGTHASGADLEKQADYYRQAFSACLEVEGCTSVTVWGVGDAWSWVPRNYPEHGAALLLDEHLEPKPAFRAVRDVLAGADDA</sequence>
<dbReference type="PANTHER" id="PTHR31490:SF88">
    <property type="entry name" value="BETA-XYLANASE"/>
    <property type="match status" value="1"/>
</dbReference>
<evidence type="ECO:0000256" key="2">
    <source>
        <dbReference type="ARBA" id="ARBA00007495"/>
    </source>
</evidence>
<feature type="active site" description="Nucleophile" evidence="9">
    <location>
        <position position="298"/>
    </location>
</feature>
<feature type="domain" description="GH10" evidence="13">
    <location>
        <begin position="66"/>
        <end position="380"/>
    </location>
</feature>
<evidence type="ECO:0000256" key="1">
    <source>
        <dbReference type="ARBA" id="ARBA00000681"/>
    </source>
</evidence>
<evidence type="ECO:0000256" key="11">
    <source>
        <dbReference type="SAM" id="MobiDB-lite"/>
    </source>
</evidence>
<dbReference type="SMART" id="SM00633">
    <property type="entry name" value="Glyco_10"/>
    <property type="match status" value="1"/>
</dbReference>
<evidence type="ECO:0000256" key="12">
    <source>
        <dbReference type="SAM" id="SignalP"/>
    </source>
</evidence>
<dbReference type="PRINTS" id="PR00134">
    <property type="entry name" value="GLHYDRLASE10"/>
</dbReference>
<evidence type="ECO:0000256" key="10">
    <source>
        <dbReference type="RuleBase" id="RU361174"/>
    </source>
</evidence>
<dbReference type="SUPFAM" id="SSF51445">
    <property type="entry name" value="(Trans)glycosidases"/>
    <property type="match status" value="1"/>
</dbReference>
<dbReference type="AlphaFoldDB" id="A0A2W5YFS2"/>
<dbReference type="PROSITE" id="PS51257">
    <property type="entry name" value="PROKAR_LIPOPROTEIN"/>
    <property type="match status" value="1"/>
</dbReference>
<comment type="catalytic activity">
    <reaction evidence="1 10">
        <text>Endohydrolysis of (1-&gt;4)-beta-D-xylosidic linkages in xylans.</text>
        <dbReference type="EC" id="3.2.1.8"/>
    </reaction>
</comment>
<evidence type="ECO:0000256" key="7">
    <source>
        <dbReference type="ARBA" id="ARBA00023295"/>
    </source>
</evidence>
<keyword evidence="5 10" id="KW-0378">Hydrolase</keyword>
<dbReference type="Gene3D" id="3.20.20.80">
    <property type="entry name" value="Glycosidases"/>
    <property type="match status" value="1"/>
</dbReference>
<organism evidence="14 15">
    <name type="scientific">Xylanimonas oleitrophica</name>
    <dbReference type="NCBI Taxonomy" id="2607479"/>
    <lineage>
        <taxon>Bacteria</taxon>
        <taxon>Bacillati</taxon>
        <taxon>Actinomycetota</taxon>
        <taxon>Actinomycetes</taxon>
        <taxon>Micrococcales</taxon>
        <taxon>Promicromonosporaceae</taxon>
        <taxon>Xylanimonas</taxon>
    </lineage>
</organism>
<dbReference type="InterPro" id="IPR017853">
    <property type="entry name" value="GH"/>
</dbReference>
<protein>
    <recommendedName>
        <fullName evidence="10">Beta-xylanase</fullName>
        <ecNumber evidence="10">3.2.1.8</ecNumber>
    </recommendedName>
</protein>
<comment type="similarity">
    <text evidence="2 10">Belongs to the glycosyl hydrolase 10 (cellulase F) family.</text>
</comment>
<dbReference type="InterPro" id="IPR031158">
    <property type="entry name" value="GH10_AS"/>
</dbReference>
<evidence type="ECO:0000256" key="8">
    <source>
        <dbReference type="ARBA" id="ARBA00023326"/>
    </source>
</evidence>
<dbReference type="GO" id="GO:0045493">
    <property type="term" value="P:xylan catabolic process"/>
    <property type="evidence" value="ECO:0007669"/>
    <property type="project" value="UniProtKB-KW"/>
</dbReference>
<keyword evidence="8 10" id="KW-0624">Polysaccharide degradation</keyword>
<name>A0A2W5YFS2_9MICO</name>
<evidence type="ECO:0000256" key="4">
    <source>
        <dbReference type="ARBA" id="ARBA00022729"/>
    </source>
</evidence>
<feature type="signal peptide" evidence="12">
    <location>
        <begin position="1"/>
        <end position="19"/>
    </location>
</feature>
<dbReference type="PANTHER" id="PTHR31490">
    <property type="entry name" value="GLYCOSYL HYDROLASE"/>
    <property type="match status" value="1"/>
</dbReference>
<dbReference type="PROSITE" id="PS51760">
    <property type="entry name" value="GH10_2"/>
    <property type="match status" value="1"/>
</dbReference>
<evidence type="ECO:0000256" key="3">
    <source>
        <dbReference type="ARBA" id="ARBA00022651"/>
    </source>
</evidence>
<dbReference type="EC" id="3.2.1.8" evidence="10"/>
<evidence type="ECO:0000313" key="14">
    <source>
        <dbReference type="EMBL" id="PZR53441.1"/>
    </source>
</evidence>
<dbReference type="InterPro" id="IPR044846">
    <property type="entry name" value="GH10"/>
</dbReference>
<keyword evidence="15" id="KW-1185">Reference proteome</keyword>
<proteinExistence type="inferred from homology"/>
<keyword evidence="6 10" id="KW-0119">Carbohydrate metabolism</keyword>
<evidence type="ECO:0000259" key="13">
    <source>
        <dbReference type="PROSITE" id="PS51760"/>
    </source>
</evidence>
<evidence type="ECO:0000313" key="15">
    <source>
        <dbReference type="Proteomes" id="UP000248783"/>
    </source>
</evidence>
<dbReference type="PROSITE" id="PS00591">
    <property type="entry name" value="GH10_1"/>
    <property type="match status" value="1"/>
</dbReference>
<comment type="caution">
    <text evidence="14">The sequence shown here is derived from an EMBL/GenBank/DDBJ whole genome shotgun (WGS) entry which is preliminary data.</text>
</comment>
<feature type="region of interest" description="Disordered" evidence="11">
    <location>
        <begin position="24"/>
        <end position="53"/>
    </location>
</feature>
<gene>
    <name evidence="14" type="ORF">DNL40_08005</name>
</gene>
<dbReference type="Proteomes" id="UP000248783">
    <property type="component" value="Unassembled WGS sequence"/>
</dbReference>
<dbReference type="EMBL" id="QKWH01000004">
    <property type="protein sequence ID" value="PZR53441.1"/>
    <property type="molecule type" value="Genomic_DNA"/>
</dbReference>
<dbReference type="RefSeq" id="WP_111250720.1">
    <property type="nucleotide sequence ID" value="NZ_QKWH01000004.1"/>
</dbReference>
<keyword evidence="7 10" id="KW-0326">Glycosidase</keyword>
<accession>A0A2W5YFS2</accession>
<evidence type="ECO:0000256" key="6">
    <source>
        <dbReference type="ARBA" id="ARBA00023277"/>
    </source>
</evidence>
<keyword evidence="3 14" id="KW-0858">Xylan degradation</keyword>
<dbReference type="Pfam" id="PF00331">
    <property type="entry name" value="Glyco_hydro_10"/>
    <property type="match status" value="1"/>
</dbReference>
<evidence type="ECO:0000256" key="5">
    <source>
        <dbReference type="ARBA" id="ARBA00022801"/>
    </source>
</evidence>
<dbReference type="GO" id="GO:0031176">
    <property type="term" value="F:endo-1,4-beta-xylanase activity"/>
    <property type="evidence" value="ECO:0007669"/>
    <property type="project" value="UniProtKB-EC"/>
</dbReference>
<feature type="chain" id="PRO_5038683796" description="Beta-xylanase" evidence="12">
    <location>
        <begin position="20"/>
        <end position="387"/>
    </location>
</feature>
<reference evidence="14 15" key="1">
    <citation type="submission" date="2018-06" db="EMBL/GenBank/DDBJ databases">
        <title>Whole genome sequencing of a novel hydrocarbon degrading bacterial strain, PW21 isolated from oil contaminated produced water sample.</title>
        <authorList>
            <person name="Nagkirti P."/>
            <person name="Shaikh A."/>
            <person name="Gowdaman V."/>
            <person name="Engineer A.E."/>
            <person name="Dagar S."/>
            <person name="Dhakephalkar P.K."/>
        </authorList>
    </citation>
    <scope>NUCLEOTIDE SEQUENCE [LARGE SCALE GENOMIC DNA]</scope>
    <source>
        <strain evidence="14 15">PW21</strain>
    </source>
</reference>
<evidence type="ECO:0000256" key="9">
    <source>
        <dbReference type="PROSITE-ProRule" id="PRU10061"/>
    </source>
</evidence>
<dbReference type="InterPro" id="IPR001000">
    <property type="entry name" value="GH10_dom"/>
</dbReference>